<dbReference type="RefSeq" id="WP_127342235.1">
    <property type="nucleotide sequence ID" value="NZ_RJJX01000001.1"/>
</dbReference>
<feature type="signal peptide" evidence="1">
    <location>
        <begin position="1"/>
        <end position="22"/>
    </location>
</feature>
<name>A0A434B055_9BACT</name>
<organism evidence="2 3">
    <name type="scientific">Ancylomarina longa</name>
    <dbReference type="NCBI Taxonomy" id="2487017"/>
    <lineage>
        <taxon>Bacteria</taxon>
        <taxon>Pseudomonadati</taxon>
        <taxon>Bacteroidota</taxon>
        <taxon>Bacteroidia</taxon>
        <taxon>Marinilabiliales</taxon>
        <taxon>Marinifilaceae</taxon>
        <taxon>Ancylomarina</taxon>
    </lineage>
</organism>
<keyword evidence="1" id="KW-0732">Signal</keyword>
<dbReference type="EMBL" id="RJJX01000001">
    <property type="protein sequence ID" value="RUT80097.1"/>
    <property type="molecule type" value="Genomic_DNA"/>
</dbReference>
<accession>A0A434B055</accession>
<dbReference type="Pfam" id="PF14052">
    <property type="entry name" value="Caps_assemb_Wzi"/>
    <property type="match status" value="1"/>
</dbReference>
<feature type="chain" id="PRO_5019508851" description="Capsule assembly Wzi family protein" evidence="1">
    <location>
        <begin position="23"/>
        <end position="471"/>
    </location>
</feature>
<dbReference type="InterPro" id="IPR038636">
    <property type="entry name" value="Wzi_sf"/>
</dbReference>
<gene>
    <name evidence="2" type="ORF">DLK05_01690</name>
</gene>
<proteinExistence type="predicted"/>
<evidence type="ECO:0008006" key="4">
    <source>
        <dbReference type="Google" id="ProtNLM"/>
    </source>
</evidence>
<reference evidence="2 3" key="1">
    <citation type="submission" date="2018-11" db="EMBL/GenBank/DDBJ databases">
        <title>Parancylomarina longa gen. nov., sp. nov., isolated from sediments of southern Okinawa.</title>
        <authorList>
            <person name="Fu T."/>
        </authorList>
    </citation>
    <scope>NUCLEOTIDE SEQUENCE [LARGE SCALE GENOMIC DNA]</scope>
    <source>
        <strain evidence="2 3">T3-2 S1-C</strain>
    </source>
</reference>
<evidence type="ECO:0000313" key="3">
    <source>
        <dbReference type="Proteomes" id="UP000282985"/>
    </source>
</evidence>
<protein>
    <recommendedName>
        <fullName evidence="4">Capsule assembly Wzi family protein</fullName>
    </recommendedName>
</protein>
<dbReference type="Proteomes" id="UP000282985">
    <property type="component" value="Unassembled WGS sequence"/>
</dbReference>
<evidence type="ECO:0000313" key="2">
    <source>
        <dbReference type="EMBL" id="RUT80097.1"/>
    </source>
</evidence>
<dbReference type="OrthoDB" id="596512at2"/>
<dbReference type="AlphaFoldDB" id="A0A434B055"/>
<sequence>MINKKNLFLYLGIFFCSLSAHSQKKAMNYETGMSSQFSSKSHLPFWLVSNKNGIIPDRNSGLMNMKVYSDLTPAKETLDYAFGVEMIGSVSNQADLILQQAYGSMKWKGLQLDIGVKDAPVQFDGISSTNGNLLYSGNARSIPRVALNIPNYMDLPVIGDWVAVKGLYSEGIMNDKRFVKNTRVHYKNVFVKFGGKRRVNFVLGFHHYSQWAGTSRDPKYGKLASDFKNYIQMIQAKGGTDESNYFEWENSVGNHIGGWDFQLHYHAAKFDAELYRQTIFEDHSGIYMTRPDGITGLFVKFKDENRWISSFLYENYYTKYQSGSTPGGAAKPDGGLYTGMDNFFNNGIYRSGWTYFGRTIGSPFFLTVPESEDGITLGIANNRFIAHHIGIKGLLFHKITYRARCSYTQNWGTYGNPYQGGMKQQFSWITEFDIPASKLPFNISFAISGDHGDLLGQNIGLFIKIAKIGIL</sequence>
<comment type="caution">
    <text evidence="2">The sequence shown here is derived from an EMBL/GenBank/DDBJ whole genome shotgun (WGS) entry which is preliminary data.</text>
</comment>
<evidence type="ECO:0000256" key="1">
    <source>
        <dbReference type="SAM" id="SignalP"/>
    </source>
</evidence>
<dbReference type="InterPro" id="IPR026950">
    <property type="entry name" value="Caps_assemb_Wzi"/>
</dbReference>
<dbReference type="Gene3D" id="2.40.160.130">
    <property type="entry name" value="Capsule assembly protein Wzi"/>
    <property type="match status" value="1"/>
</dbReference>
<keyword evidence="3" id="KW-1185">Reference proteome</keyword>